<dbReference type="InterPro" id="IPR006131">
    <property type="entry name" value="Asp_carbamoyltransf_Asp/Orn-bd"/>
</dbReference>
<comment type="similarity">
    <text evidence="3 8">Belongs to the aspartate/ornithine carbamoyltransferase superfamily. OTCase family.</text>
</comment>
<keyword evidence="8" id="KW-0963">Cytoplasm</keyword>
<feature type="binding site" evidence="8">
    <location>
        <position position="175"/>
    </location>
    <ligand>
        <name>L-ornithine</name>
        <dbReference type="ChEBI" id="CHEBI:46911"/>
    </ligand>
</feature>
<dbReference type="PRINTS" id="PR00102">
    <property type="entry name" value="OTCASE"/>
</dbReference>
<dbReference type="InterPro" id="IPR006130">
    <property type="entry name" value="Asp/Orn_carbamoylTrfase"/>
</dbReference>
<feature type="binding site" evidence="8">
    <location>
        <position position="117"/>
    </location>
    <ligand>
        <name>carbamoyl phosphate</name>
        <dbReference type="ChEBI" id="CHEBI:58228"/>
    </ligand>
</feature>
<keyword evidence="6 8" id="KW-0808">Transferase</keyword>
<evidence type="ECO:0000259" key="10">
    <source>
        <dbReference type="Pfam" id="PF02729"/>
    </source>
</evidence>
<dbReference type="Gene3D" id="3.40.50.1370">
    <property type="entry name" value="Aspartate/ornithine carbamoyltransferase"/>
    <property type="match status" value="2"/>
</dbReference>
<dbReference type="Pfam" id="PF02729">
    <property type="entry name" value="OTCace_N"/>
    <property type="match status" value="1"/>
</dbReference>
<accession>A0ABR8PII6</accession>
<feature type="binding site" evidence="8">
    <location>
        <position position="239"/>
    </location>
    <ligand>
        <name>L-ornithine</name>
        <dbReference type="ChEBI" id="CHEBI:46911"/>
    </ligand>
</feature>
<feature type="domain" description="Aspartate/ornithine carbamoyltransferase Asp/Orn-binding" evidence="9">
    <location>
        <begin position="164"/>
        <end position="317"/>
    </location>
</feature>
<feature type="domain" description="Aspartate/ornithine carbamoyltransferase carbamoyl-P binding" evidence="10">
    <location>
        <begin position="17"/>
        <end position="157"/>
    </location>
</feature>
<dbReference type="GO" id="GO:0004585">
    <property type="term" value="F:ornithine carbamoyltransferase activity"/>
    <property type="evidence" value="ECO:0007669"/>
    <property type="project" value="UniProtKB-EC"/>
</dbReference>
<evidence type="ECO:0000313" key="12">
    <source>
        <dbReference type="Proteomes" id="UP000659496"/>
    </source>
</evidence>
<comment type="function">
    <text evidence="1">Reversibly catalyzes the transfer of the carbamoyl group from carbamoyl phosphate (CP) to the N(epsilon) atom of ornithine (ORN) to produce L-citrulline.</text>
</comment>
<dbReference type="PROSITE" id="PS00097">
    <property type="entry name" value="CARBAMOYLTRANSFERASE"/>
    <property type="match status" value="1"/>
</dbReference>
<gene>
    <name evidence="11" type="primary">argF</name>
    <name evidence="11" type="ORF">H9659_06560</name>
</gene>
<name>A0ABR8PII6_9BACL</name>
<dbReference type="RefSeq" id="WP_191689125.1">
    <property type="nucleotide sequence ID" value="NZ_JACSQY010000003.1"/>
</dbReference>
<feature type="binding site" evidence="8">
    <location>
        <begin position="279"/>
        <end position="280"/>
    </location>
    <ligand>
        <name>carbamoyl phosphate</name>
        <dbReference type="ChEBI" id="CHEBI:58228"/>
    </ligand>
</feature>
<comment type="pathway">
    <text evidence="2">Amino-acid biosynthesis; L-arginine biosynthesis; L-arginine from L-ornithine and carbamoyl phosphate: step 1/3.</text>
</comment>
<dbReference type="InterPro" id="IPR024904">
    <property type="entry name" value="OTCase_ArgI"/>
</dbReference>
<dbReference type="PRINTS" id="PR00100">
    <property type="entry name" value="AOTCASE"/>
</dbReference>
<evidence type="ECO:0000256" key="2">
    <source>
        <dbReference type="ARBA" id="ARBA00004975"/>
    </source>
</evidence>
<evidence type="ECO:0000256" key="7">
    <source>
        <dbReference type="ARBA" id="ARBA00048772"/>
    </source>
</evidence>
<feature type="binding site" evidence="8">
    <location>
        <position position="93"/>
    </location>
    <ligand>
        <name>carbamoyl phosphate</name>
        <dbReference type="ChEBI" id="CHEBI:58228"/>
    </ligand>
</feature>
<evidence type="ECO:0000256" key="1">
    <source>
        <dbReference type="ARBA" id="ARBA00003822"/>
    </source>
</evidence>
<dbReference type="EC" id="2.1.3.3" evidence="4 8"/>
<evidence type="ECO:0000259" key="9">
    <source>
        <dbReference type="Pfam" id="PF00185"/>
    </source>
</evidence>
<evidence type="ECO:0000256" key="4">
    <source>
        <dbReference type="ARBA" id="ARBA00013007"/>
    </source>
</evidence>
<dbReference type="InterPro" id="IPR002292">
    <property type="entry name" value="Orn/put_carbamltrans"/>
</dbReference>
<comment type="caution">
    <text evidence="11">The sequence shown here is derived from an EMBL/GenBank/DDBJ whole genome shotgun (WGS) entry which is preliminary data.</text>
</comment>
<protein>
    <recommendedName>
        <fullName evidence="5 8">Ornithine carbamoyltransferase</fullName>
        <shortName evidence="8">OTCase</shortName>
        <ecNumber evidence="4 8">2.1.3.3</ecNumber>
    </recommendedName>
</protein>
<dbReference type="InterPro" id="IPR006132">
    <property type="entry name" value="Asp/Orn_carbamoyltranf_P-bd"/>
</dbReference>
<feature type="binding site" evidence="8">
    <location>
        <begin position="144"/>
        <end position="147"/>
    </location>
    <ligand>
        <name>carbamoyl phosphate</name>
        <dbReference type="ChEBI" id="CHEBI:58228"/>
    </ligand>
</feature>
<evidence type="ECO:0000256" key="3">
    <source>
        <dbReference type="ARBA" id="ARBA00007805"/>
    </source>
</evidence>
<organism evidence="11 12">
    <name type="scientific">Sporosarcina gallistercoris</name>
    <dbReference type="NCBI Taxonomy" id="2762245"/>
    <lineage>
        <taxon>Bacteria</taxon>
        <taxon>Bacillati</taxon>
        <taxon>Bacillota</taxon>
        <taxon>Bacilli</taxon>
        <taxon>Bacillales</taxon>
        <taxon>Caryophanaceae</taxon>
        <taxon>Sporosarcina</taxon>
    </lineage>
</organism>
<dbReference type="Pfam" id="PF00185">
    <property type="entry name" value="OTCace"/>
    <property type="match status" value="1"/>
</dbReference>
<evidence type="ECO:0000256" key="8">
    <source>
        <dbReference type="HAMAP-Rule" id="MF_01109"/>
    </source>
</evidence>
<dbReference type="InterPro" id="IPR036901">
    <property type="entry name" value="Asp/Orn_carbamoylTrfase_sf"/>
</dbReference>
<dbReference type="NCBIfam" id="NF001986">
    <property type="entry name" value="PRK00779.1"/>
    <property type="match status" value="1"/>
</dbReference>
<comment type="catalytic activity">
    <reaction evidence="7 8">
        <text>carbamoyl phosphate + L-ornithine = L-citrulline + phosphate + H(+)</text>
        <dbReference type="Rhea" id="RHEA:19513"/>
        <dbReference type="ChEBI" id="CHEBI:15378"/>
        <dbReference type="ChEBI" id="CHEBI:43474"/>
        <dbReference type="ChEBI" id="CHEBI:46911"/>
        <dbReference type="ChEBI" id="CHEBI:57743"/>
        <dbReference type="ChEBI" id="CHEBI:58228"/>
        <dbReference type="EC" id="2.1.3.3"/>
    </reaction>
</comment>
<dbReference type="EMBL" id="JACSQY010000003">
    <property type="protein sequence ID" value="MBD7907985.1"/>
    <property type="molecule type" value="Genomic_DNA"/>
</dbReference>
<dbReference type="HAMAP" id="MF_01109">
    <property type="entry name" value="OTCase"/>
    <property type="match status" value="1"/>
</dbReference>
<feature type="binding site" evidence="8">
    <location>
        <begin position="243"/>
        <end position="244"/>
    </location>
    <ligand>
        <name>L-ornithine</name>
        <dbReference type="ChEBI" id="CHEBI:46911"/>
    </ligand>
</feature>
<dbReference type="Proteomes" id="UP000659496">
    <property type="component" value="Unassembled WGS sequence"/>
</dbReference>
<feature type="binding site" evidence="8">
    <location>
        <begin position="66"/>
        <end position="69"/>
    </location>
    <ligand>
        <name>carbamoyl phosphate</name>
        <dbReference type="ChEBI" id="CHEBI:58228"/>
    </ligand>
</feature>
<dbReference type="PANTHER" id="PTHR45753:SF3">
    <property type="entry name" value="ORNITHINE TRANSCARBAMYLASE, MITOCHONDRIAL"/>
    <property type="match status" value="1"/>
</dbReference>
<evidence type="ECO:0000256" key="6">
    <source>
        <dbReference type="ARBA" id="ARBA00022679"/>
    </source>
</evidence>
<comment type="subcellular location">
    <subcellularLocation>
        <location evidence="8">Cytoplasm</location>
    </subcellularLocation>
</comment>
<feature type="binding site" evidence="8">
    <location>
        <position position="307"/>
    </location>
    <ligand>
        <name>carbamoyl phosphate</name>
        <dbReference type="ChEBI" id="CHEBI:58228"/>
    </ligand>
</feature>
<proteinExistence type="inferred from homology"/>
<sequence>MTSAFELKYMEKQLKGKDFLAIEDFSSEEIDYLLDQAAKMKKDFLAGGASKPLEGKTLGMVFEKNSTRTRISFDVGMFQLGGHALMMNPTELQIGRGESIADTAKVFSEYLDGVMIRANSHEMVKEFADNASIPVINGLTDKVHPCQALADLLTIQEVKGKLAGLKLVYIGDGNNVAHSLLMAAAKMGIHTAIATPIGYEMDADIAKSIEKAAEQSGVTMTQLTDPILAAKEADILYTDVWVSMGDDEQTEQRLSDFEGFEINDELTSYAKSDYTFMHCLPAHRGQEVSASVIDGDQSVVFQQAGNRMHAQKALLAALL</sequence>
<evidence type="ECO:0000313" key="11">
    <source>
        <dbReference type="EMBL" id="MBD7907985.1"/>
    </source>
</evidence>
<dbReference type="SUPFAM" id="SSF53671">
    <property type="entry name" value="Aspartate/ornithine carbamoyltransferase"/>
    <property type="match status" value="1"/>
</dbReference>
<evidence type="ECO:0000256" key="5">
    <source>
        <dbReference type="ARBA" id="ARBA00016634"/>
    </source>
</evidence>
<reference evidence="11 12" key="1">
    <citation type="submission" date="2020-08" db="EMBL/GenBank/DDBJ databases">
        <title>A Genomic Blueprint of the Chicken Gut Microbiome.</title>
        <authorList>
            <person name="Gilroy R."/>
            <person name="Ravi A."/>
            <person name="Getino M."/>
            <person name="Pursley I."/>
            <person name="Horton D.L."/>
            <person name="Alikhan N.-F."/>
            <person name="Baker D."/>
            <person name="Gharbi K."/>
            <person name="Hall N."/>
            <person name="Watson M."/>
            <person name="Adriaenssens E.M."/>
            <person name="Foster-Nyarko E."/>
            <person name="Jarju S."/>
            <person name="Secka A."/>
            <person name="Antonio M."/>
            <person name="Oren A."/>
            <person name="Chaudhuri R."/>
            <person name="La Ragione R.M."/>
            <person name="Hildebrand F."/>
            <person name="Pallen M.J."/>
        </authorList>
    </citation>
    <scope>NUCLEOTIDE SEQUENCE [LARGE SCALE GENOMIC DNA]</scope>
    <source>
        <strain evidence="11 12">Sa3CUA8</strain>
    </source>
</reference>
<dbReference type="PANTHER" id="PTHR45753">
    <property type="entry name" value="ORNITHINE CARBAMOYLTRANSFERASE, MITOCHONDRIAL"/>
    <property type="match status" value="1"/>
</dbReference>
<dbReference type="NCBIfam" id="TIGR00658">
    <property type="entry name" value="orni_carb_tr"/>
    <property type="match status" value="1"/>
</dbReference>
<keyword evidence="12" id="KW-1185">Reference proteome</keyword>